<proteinExistence type="predicted"/>
<dbReference type="EMBL" id="HACA01012518">
    <property type="protein sequence ID" value="CDW29879.1"/>
    <property type="molecule type" value="Transcribed_RNA"/>
</dbReference>
<evidence type="ECO:0000313" key="1">
    <source>
        <dbReference type="EMBL" id="CDW29879.1"/>
    </source>
</evidence>
<name>A0A0K2TV78_LEPSM</name>
<feature type="non-terminal residue" evidence="1">
    <location>
        <position position="1"/>
    </location>
</feature>
<accession>A0A0K2TV78</accession>
<organism evidence="1">
    <name type="scientific">Lepeophtheirus salmonis</name>
    <name type="common">Salmon louse</name>
    <name type="synonym">Caligus salmonis</name>
    <dbReference type="NCBI Taxonomy" id="72036"/>
    <lineage>
        <taxon>Eukaryota</taxon>
        <taxon>Metazoa</taxon>
        <taxon>Ecdysozoa</taxon>
        <taxon>Arthropoda</taxon>
        <taxon>Crustacea</taxon>
        <taxon>Multicrustacea</taxon>
        <taxon>Hexanauplia</taxon>
        <taxon>Copepoda</taxon>
        <taxon>Siphonostomatoida</taxon>
        <taxon>Caligidae</taxon>
        <taxon>Lepeophtheirus</taxon>
    </lineage>
</organism>
<dbReference type="AlphaFoldDB" id="A0A0K2TV78"/>
<sequence length="46" mass="5323">SSGIWEPTPRRQRPSRVECSVTPPLNVRAERKVEGIDIWTFSCPRK</sequence>
<protein>
    <submittedName>
        <fullName evidence="1">Uncharacterized protein</fullName>
    </submittedName>
</protein>
<reference evidence="1" key="1">
    <citation type="submission" date="2014-05" db="EMBL/GenBank/DDBJ databases">
        <authorList>
            <person name="Chronopoulou M."/>
        </authorList>
    </citation>
    <scope>NUCLEOTIDE SEQUENCE</scope>
    <source>
        <tissue evidence="1">Whole organism</tissue>
    </source>
</reference>